<dbReference type="CDD" id="cd02021">
    <property type="entry name" value="GntK"/>
    <property type="match status" value="1"/>
</dbReference>
<comment type="similarity">
    <text evidence="2 9">Belongs to the gluconokinase GntK/GntV family.</text>
</comment>
<keyword evidence="6 9" id="KW-0418">Kinase</keyword>
<dbReference type="OMA" id="YEGDDYH"/>
<keyword evidence="12" id="KW-1185">Reference proteome</keyword>
<evidence type="ECO:0000256" key="8">
    <source>
        <dbReference type="ARBA" id="ARBA00048090"/>
    </source>
</evidence>
<keyword evidence="10" id="KW-0732">Signal</keyword>
<dbReference type="GO" id="GO:0005975">
    <property type="term" value="P:carbohydrate metabolic process"/>
    <property type="evidence" value="ECO:0007669"/>
    <property type="project" value="InterPro"/>
</dbReference>
<evidence type="ECO:0000256" key="7">
    <source>
        <dbReference type="ARBA" id="ARBA00022840"/>
    </source>
</evidence>
<accession>A0A8D0L360</accession>
<comment type="catalytic activity">
    <reaction evidence="8 9">
        <text>D-gluconate + ATP = 6-phospho-D-gluconate + ADP + H(+)</text>
        <dbReference type="Rhea" id="RHEA:19433"/>
        <dbReference type="ChEBI" id="CHEBI:15378"/>
        <dbReference type="ChEBI" id="CHEBI:18391"/>
        <dbReference type="ChEBI" id="CHEBI:30616"/>
        <dbReference type="ChEBI" id="CHEBI:58759"/>
        <dbReference type="ChEBI" id="CHEBI:456216"/>
        <dbReference type="EC" id="2.7.1.12"/>
    </reaction>
</comment>
<dbReference type="InterPro" id="IPR006001">
    <property type="entry name" value="Therm_gnt_kin"/>
</dbReference>
<dbReference type="GO" id="GO:0005524">
    <property type="term" value="F:ATP binding"/>
    <property type="evidence" value="ECO:0007669"/>
    <property type="project" value="UniProtKB-KW"/>
</dbReference>
<keyword evidence="5 9" id="KW-0547">Nucleotide-binding</keyword>
<evidence type="ECO:0000256" key="3">
    <source>
        <dbReference type="ARBA" id="ARBA00012054"/>
    </source>
</evidence>
<protein>
    <recommendedName>
        <fullName evidence="3 9">Gluconokinase</fullName>
        <ecNumber evidence="3 9">2.7.1.12</ecNumber>
    </recommendedName>
</protein>
<dbReference type="EC" id="2.7.1.12" evidence="3 9"/>
<dbReference type="InterPro" id="IPR027417">
    <property type="entry name" value="P-loop_NTPase"/>
</dbReference>
<evidence type="ECO:0000256" key="2">
    <source>
        <dbReference type="ARBA" id="ARBA00008420"/>
    </source>
</evidence>
<evidence type="ECO:0000256" key="10">
    <source>
        <dbReference type="SAM" id="SignalP"/>
    </source>
</evidence>
<dbReference type="Ensembl" id="ENSSPUT00000004417.1">
    <property type="protein sequence ID" value="ENSSPUP00000004155.1"/>
    <property type="gene ID" value="ENSSPUG00000003189.1"/>
</dbReference>
<dbReference type="PANTHER" id="PTHR43442:SF3">
    <property type="entry name" value="GLUCONOKINASE-RELATED"/>
    <property type="match status" value="1"/>
</dbReference>
<dbReference type="AlphaFoldDB" id="A0A8D0L360"/>
<feature type="chain" id="PRO_5047432560" description="Gluconokinase" evidence="10">
    <location>
        <begin position="20"/>
        <end position="172"/>
    </location>
</feature>
<evidence type="ECO:0000256" key="6">
    <source>
        <dbReference type="ARBA" id="ARBA00022777"/>
    </source>
</evidence>
<sequence>MLAMVLLVLMGLGWKFYDGDDYHPEANRKKMAEGIPLNDQDRIPWLCHLHDLLMREDSSGQNVILACSALKKKYRCILEKEKVAAYSQSNWPEEQGEFPTEKILFVHLDGPMELIASRLEKRRGHFMPPGLLQSQFDALEPPSPPEKFITVSLEKSVSEISAITEGMECIKL</sequence>
<organism evidence="11 12">
    <name type="scientific">Sphenodon punctatus</name>
    <name type="common">Tuatara</name>
    <name type="synonym">Hatteria punctata</name>
    <dbReference type="NCBI Taxonomy" id="8508"/>
    <lineage>
        <taxon>Eukaryota</taxon>
        <taxon>Metazoa</taxon>
        <taxon>Chordata</taxon>
        <taxon>Craniata</taxon>
        <taxon>Vertebrata</taxon>
        <taxon>Euteleostomi</taxon>
        <taxon>Lepidosauria</taxon>
        <taxon>Sphenodontia</taxon>
        <taxon>Sphenodontidae</taxon>
        <taxon>Sphenodon</taxon>
    </lineage>
</organism>
<evidence type="ECO:0000313" key="12">
    <source>
        <dbReference type="Proteomes" id="UP000694392"/>
    </source>
</evidence>
<dbReference type="SUPFAM" id="SSF52540">
    <property type="entry name" value="P-loop containing nucleoside triphosphate hydrolases"/>
    <property type="match status" value="1"/>
</dbReference>
<keyword evidence="4 9" id="KW-0808">Transferase</keyword>
<dbReference type="NCBIfam" id="TIGR01313">
    <property type="entry name" value="therm_gnt_kin"/>
    <property type="match status" value="1"/>
</dbReference>
<dbReference type="GO" id="GO:0046316">
    <property type="term" value="F:gluconokinase activity"/>
    <property type="evidence" value="ECO:0007669"/>
    <property type="project" value="UniProtKB-EC"/>
</dbReference>
<gene>
    <name evidence="11" type="primary">IDNK</name>
</gene>
<dbReference type="GO" id="GO:0005737">
    <property type="term" value="C:cytoplasm"/>
    <property type="evidence" value="ECO:0007669"/>
    <property type="project" value="TreeGrafter"/>
</dbReference>
<feature type="signal peptide" evidence="10">
    <location>
        <begin position="1"/>
        <end position="19"/>
    </location>
</feature>
<name>A0A8D0L360_SPHPU</name>
<evidence type="ECO:0000256" key="1">
    <source>
        <dbReference type="ARBA" id="ARBA00004875"/>
    </source>
</evidence>
<dbReference type="GeneTree" id="ENSGT00390000003364"/>
<keyword evidence="7 9" id="KW-0067">ATP-binding</keyword>
<proteinExistence type="inferred from homology"/>
<reference evidence="11" key="2">
    <citation type="submission" date="2025-09" db="UniProtKB">
        <authorList>
            <consortium name="Ensembl"/>
        </authorList>
    </citation>
    <scope>IDENTIFICATION</scope>
</reference>
<evidence type="ECO:0000256" key="9">
    <source>
        <dbReference type="RuleBase" id="RU363066"/>
    </source>
</evidence>
<dbReference type="UniPathway" id="UPA00792"/>
<comment type="pathway">
    <text evidence="1 9">Carbohydrate acid metabolism; D-gluconate degradation.</text>
</comment>
<evidence type="ECO:0000313" key="11">
    <source>
        <dbReference type="Ensembl" id="ENSSPUP00000004155.1"/>
    </source>
</evidence>
<evidence type="ECO:0000256" key="5">
    <source>
        <dbReference type="ARBA" id="ARBA00022741"/>
    </source>
</evidence>
<reference evidence="11" key="1">
    <citation type="submission" date="2025-08" db="UniProtKB">
        <authorList>
            <consortium name="Ensembl"/>
        </authorList>
    </citation>
    <scope>IDENTIFICATION</scope>
</reference>
<evidence type="ECO:0000256" key="4">
    <source>
        <dbReference type="ARBA" id="ARBA00022679"/>
    </source>
</evidence>
<dbReference type="Proteomes" id="UP000694392">
    <property type="component" value="Unplaced"/>
</dbReference>
<dbReference type="PANTHER" id="PTHR43442">
    <property type="entry name" value="GLUCONOKINASE-RELATED"/>
    <property type="match status" value="1"/>
</dbReference>
<dbReference type="Gene3D" id="3.40.50.300">
    <property type="entry name" value="P-loop containing nucleotide triphosphate hydrolases"/>
    <property type="match status" value="1"/>
</dbReference>